<dbReference type="Gene3D" id="3.90.1150.10">
    <property type="entry name" value="Aspartate Aminotransferase, domain 1"/>
    <property type="match status" value="1"/>
</dbReference>
<dbReference type="SUPFAM" id="SSF53383">
    <property type="entry name" value="PLP-dependent transferases"/>
    <property type="match status" value="1"/>
</dbReference>
<sequence>MRYASRLHRLGTETAFSVALEAKTWENKGHKVYPFHLGDLNLSTPLNIQEAALKHMRDGKTGYCPSEGIPELRDVLSQDVGFRRGVDYTAENVVIQPGGKPTIWKFISAVMDRGDEVLYPNPGYPIYESQIEYQGGIAKPYSYFETDKGFTIDIDQLKASISEKTKALIYNNYQNPTSAASSKDEMEAIAEIAIKHDLWVLADDAYFEIRYDDEPPISIVSIPGMQERTAILYTFSKKYAMTGWRIGGTIGPRKLIHHIAQINLNDESCTNHFLQWAMIDALTGDGNGSSRILSQLKDRRDAAMKSLNSIEGIQVAVPESTFYIFPNVTKLLNRKGILDIEQFRKKALVETGVSFCTRKHFGRSFPGDESHFIRLAYSAIEIDDIHEGLEKFKAWIVS</sequence>
<dbReference type="GO" id="GO:0030170">
    <property type="term" value="F:pyridoxal phosphate binding"/>
    <property type="evidence" value="ECO:0007669"/>
    <property type="project" value="InterPro"/>
</dbReference>
<comment type="cofactor">
    <cofactor evidence="1">
        <name>pyridoxal 5'-phosphate</name>
        <dbReference type="ChEBI" id="CHEBI:597326"/>
    </cofactor>
</comment>
<keyword evidence="4" id="KW-0808">Transferase</keyword>
<dbReference type="InterPro" id="IPR015422">
    <property type="entry name" value="PyrdxlP-dep_Trfase_small"/>
</dbReference>
<dbReference type="InterPro" id="IPR004839">
    <property type="entry name" value="Aminotransferase_I/II_large"/>
</dbReference>
<dbReference type="InterPro" id="IPR015424">
    <property type="entry name" value="PyrdxlP-dep_Trfase"/>
</dbReference>
<keyword evidence="5" id="KW-0663">Pyridoxal phosphate</keyword>
<keyword evidence="3" id="KW-0032">Aminotransferase</keyword>
<feature type="domain" description="Aminotransferase class I/classII large" evidence="6">
    <location>
        <begin position="40"/>
        <end position="391"/>
    </location>
</feature>
<evidence type="ECO:0000259" key="6">
    <source>
        <dbReference type="Pfam" id="PF00155"/>
    </source>
</evidence>
<dbReference type="GO" id="GO:0008483">
    <property type="term" value="F:transaminase activity"/>
    <property type="evidence" value="ECO:0007669"/>
    <property type="project" value="UniProtKB-KW"/>
</dbReference>
<evidence type="ECO:0000256" key="3">
    <source>
        <dbReference type="ARBA" id="ARBA00022576"/>
    </source>
</evidence>
<accession>A0A381S449</accession>
<reference evidence="7" key="1">
    <citation type="submission" date="2018-05" db="EMBL/GenBank/DDBJ databases">
        <authorList>
            <person name="Lanie J.A."/>
            <person name="Ng W.-L."/>
            <person name="Kazmierczak K.M."/>
            <person name="Andrzejewski T.M."/>
            <person name="Davidsen T.M."/>
            <person name="Wayne K.J."/>
            <person name="Tettelin H."/>
            <person name="Glass J.I."/>
            <person name="Rusch D."/>
            <person name="Podicherti R."/>
            <person name="Tsui H.-C.T."/>
            <person name="Winkler M.E."/>
        </authorList>
    </citation>
    <scope>NUCLEOTIDE SEQUENCE</scope>
</reference>
<evidence type="ECO:0000256" key="2">
    <source>
        <dbReference type="ARBA" id="ARBA00007441"/>
    </source>
</evidence>
<dbReference type="Pfam" id="PF00155">
    <property type="entry name" value="Aminotran_1_2"/>
    <property type="match status" value="1"/>
</dbReference>
<dbReference type="PANTHER" id="PTHR46383:SF1">
    <property type="entry name" value="ASPARTATE AMINOTRANSFERASE"/>
    <property type="match status" value="1"/>
</dbReference>
<dbReference type="InterPro" id="IPR015421">
    <property type="entry name" value="PyrdxlP-dep_Trfase_major"/>
</dbReference>
<gene>
    <name evidence="7" type="ORF">METZ01_LOCUS50945</name>
</gene>
<dbReference type="CDD" id="cd00609">
    <property type="entry name" value="AAT_like"/>
    <property type="match status" value="1"/>
</dbReference>
<evidence type="ECO:0000313" key="7">
    <source>
        <dbReference type="EMBL" id="SUZ98091.1"/>
    </source>
</evidence>
<evidence type="ECO:0000256" key="5">
    <source>
        <dbReference type="ARBA" id="ARBA00022898"/>
    </source>
</evidence>
<proteinExistence type="inferred from homology"/>
<protein>
    <recommendedName>
        <fullName evidence="6">Aminotransferase class I/classII large domain-containing protein</fullName>
    </recommendedName>
</protein>
<comment type="similarity">
    <text evidence="2">Belongs to the class-I pyridoxal-phosphate-dependent aminotransferase family.</text>
</comment>
<dbReference type="AlphaFoldDB" id="A0A381S449"/>
<evidence type="ECO:0000256" key="1">
    <source>
        <dbReference type="ARBA" id="ARBA00001933"/>
    </source>
</evidence>
<dbReference type="PANTHER" id="PTHR46383">
    <property type="entry name" value="ASPARTATE AMINOTRANSFERASE"/>
    <property type="match status" value="1"/>
</dbReference>
<dbReference type="InterPro" id="IPR050596">
    <property type="entry name" value="AspAT/PAT-like"/>
</dbReference>
<evidence type="ECO:0000256" key="4">
    <source>
        <dbReference type="ARBA" id="ARBA00022679"/>
    </source>
</evidence>
<name>A0A381S449_9ZZZZ</name>
<dbReference type="Gene3D" id="3.40.640.10">
    <property type="entry name" value="Type I PLP-dependent aspartate aminotransferase-like (Major domain)"/>
    <property type="match status" value="1"/>
</dbReference>
<dbReference type="GO" id="GO:0006520">
    <property type="term" value="P:amino acid metabolic process"/>
    <property type="evidence" value="ECO:0007669"/>
    <property type="project" value="InterPro"/>
</dbReference>
<dbReference type="EMBL" id="UINC01002571">
    <property type="protein sequence ID" value="SUZ98091.1"/>
    <property type="molecule type" value="Genomic_DNA"/>
</dbReference>
<organism evidence="7">
    <name type="scientific">marine metagenome</name>
    <dbReference type="NCBI Taxonomy" id="408172"/>
    <lineage>
        <taxon>unclassified sequences</taxon>
        <taxon>metagenomes</taxon>
        <taxon>ecological metagenomes</taxon>
    </lineage>
</organism>